<dbReference type="RefSeq" id="WP_378288638.1">
    <property type="nucleotide sequence ID" value="NZ_JBHULE010000002.1"/>
</dbReference>
<evidence type="ECO:0008006" key="3">
    <source>
        <dbReference type="Google" id="ProtNLM"/>
    </source>
</evidence>
<organism evidence="1 2">
    <name type="scientific">Aquimarina rubra</name>
    <dbReference type="NCBI Taxonomy" id="1920033"/>
    <lineage>
        <taxon>Bacteria</taxon>
        <taxon>Pseudomonadati</taxon>
        <taxon>Bacteroidota</taxon>
        <taxon>Flavobacteriia</taxon>
        <taxon>Flavobacteriales</taxon>
        <taxon>Flavobacteriaceae</taxon>
        <taxon>Aquimarina</taxon>
    </lineage>
</organism>
<reference evidence="2" key="1">
    <citation type="journal article" date="2019" name="Int. J. Syst. Evol. Microbiol.">
        <title>The Global Catalogue of Microorganisms (GCM) 10K type strain sequencing project: providing services to taxonomists for standard genome sequencing and annotation.</title>
        <authorList>
            <consortium name="The Broad Institute Genomics Platform"/>
            <consortium name="The Broad Institute Genome Sequencing Center for Infectious Disease"/>
            <person name="Wu L."/>
            <person name="Ma J."/>
        </authorList>
    </citation>
    <scope>NUCLEOTIDE SEQUENCE [LARGE SCALE GENOMIC DNA]</scope>
    <source>
        <strain evidence="2">KCTC 52274</strain>
    </source>
</reference>
<dbReference type="SUPFAM" id="SSF50978">
    <property type="entry name" value="WD40 repeat-like"/>
    <property type="match status" value="1"/>
</dbReference>
<proteinExistence type="predicted"/>
<evidence type="ECO:0000313" key="1">
    <source>
        <dbReference type="EMBL" id="MFD2561164.1"/>
    </source>
</evidence>
<keyword evidence="2" id="KW-1185">Reference proteome</keyword>
<accession>A0ABW5LBD7</accession>
<dbReference type="Proteomes" id="UP001597319">
    <property type="component" value="Unassembled WGS sequence"/>
</dbReference>
<protein>
    <recommendedName>
        <fullName evidence="3">WD40 repeat domain-containing protein</fullName>
    </recommendedName>
</protein>
<comment type="caution">
    <text evidence="1">The sequence shown here is derived from an EMBL/GenBank/DDBJ whole genome shotgun (WGS) entry which is preliminary data.</text>
</comment>
<sequence length="331" mass="38527">MIKLSQVNKYTEIPCVIDEIEEQVEHDIEKNFSSSIHFDDVIVTRHPRKIKIWDIKNLPKINLISSFDIDWEGSFIKKEGDLIYLGQKKAIKIVDVSNLKKPILVRTVTFPEDQGNYVNFYVLEGIIYVMIDKAIYTVDQTNTISKVIDLSNEYEMMFDYPMDIKVNKNKLYMAFRHCGLYVYERSELDQSYEFQSNHKPVNGYTPTYMQWLNPEESILLIGNDNVVKYDVTNSKKLKRFKAAKMAKSEIYEGEIKRENELFIAANKISKGKFVTGVIGLDDKGIQLVNTPKLEYKIREKFGEDIKGIVLKDNYLLIIGKETGFYLFEANK</sequence>
<gene>
    <name evidence="1" type="ORF">ACFSR1_00700</name>
</gene>
<dbReference type="EMBL" id="JBHULE010000002">
    <property type="protein sequence ID" value="MFD2561164.1"/>
    <property type="molecule type" value="Genomic_DNA"/>
</dbReference>
<evidence type="ECO:0000313" key="2">
    <source>
        <dbReference type="Proteomes" id="UP001597319"/>
    </source>
</evidence>
<dbReference type="InterPro" id="IPR036322">
    <property type="entry name" value="WD40_repeat_dom_sf"/>
</dbReference>
<name>A0ABW5LBD7_9FLAO</name>